<dbReference type="InterPro" id="IPR003838">
    <property type="entry name" value="ABC3_permease_C"/>
</dbReference>
<reference evidence="10 11" key="1">
    <citation type="journal article" date="2016" name="Nat. Commun.">
        <title>Thousands of microbial genomes shed light on interconnected biogeochemical processes in an aquifer system.</title>
        <authorList>
            <person name="Anantharaman K."/>
            <person name="Brown C.T."/>
            <person name="Hug L.A."/>
            <person name="Sharon I."/>
            <person name="Castelle C.J."/>
            <person name="Probst A.J."/>
            <person name="Thomas B.C."/>
            <person name="Singh A."/>
            <person name="Wilkins M.J."/>
            <person name="Karaoz U."/>
            <person name="Brodie E.L."/>
            <person name="Williams K.H."/>
            <person name="Hubbard S.S."/>
            <person name="Banfield J.F."/>
        </authorList>
    </citation>
    <scope>NUCLEOTIDE SEQUENCE [LARGE SCALE GENOMIC DNA]</scope>
</reference>
<dbReference type="Pfam" id="PF02687">
    <property type="entry name" value="FtsX"/>
    <property type="match status" value="1"/>
</dbReference>
<evidence type="ECO:0008006" key="12">
    <source>
        <dbReference type="Google" id="ProtNLM"/>
    </source>
</evidence>
<dbReference type="PANTHER" id="PTHR30572">
    <property type="entry name" value="MEMBRANE COMPONENT OF TRANSPORTER-RELATED"/>
    <property type="match status" value="1"/>
</dbReference>
<proteinExistence type="inferred from homology"/>
<evidence type="ECO:0000256" key="7">
    <source>
        <dbReference type="SAM" id="Phobius"/>
    </source>
</evidence>
<sequence>MHAFLVAIRLALKNLRLNKRRSFLTTLGIVIGIAAVIMVMTIGAGAQELILGQLKQRGTNMIAVLSGASDEEGPPAQAFGIVTTTLTHDDGEALLDKKNVAHVTDFAGYVTGNDQLQWDSVQRQVTYTGTTASYQEVEKVQMSKGRFFTESENSGSQHMMVLGAQIAEEIFGNQDPVGEMVRLKGKNFTVVGVLAAKGSSGFENPDQAVLIPLFVAQKELLGIRHVSFLRVLVDDESHVDQSAEEIKQTLFERHEDVDFSVRTVADLLSILTTVTNGLKFFLVFVASIALFVGGVGIMNIMLISVKEKTHEIGLRKAVGARNTDIMWQFLIETIVLALAGGFVGCVIGIVLSYVIVLVIRLLGNEFVFSLSFFAIALSLVLTMLIGLVFGLIPSRKASRLPPMEALRYE</sequence>
<dbReference type="Proteomes" id="UP000177331">
    <property type="component" value="Unassembled WGS sequence"/>
</dbReference>
<dbReference type="EMBL" id="MGFD01000020">
    <property type="protein sequence ID" value="OGL98703.1"/>
    <property type="molecule type" value="Genomic_DNA"/>
</dbReference>
<dbReference type="GO" id="GO:0022857">
    <property type="term" value="F:transmembrane transporter activity"/>
    <property type="evidence" value="ECO:0007669"/>
    <property type="project" value="TreeGrafter"/>
</dbReference>
<dbReference type="InterPro" id="IPR050250">
    <property type="entry name" value="Macrolide_Exporter_MacB"/>
</dbReference>
<keyword evidence="3 7" id="KW-0812">Transmembrane</keyword>
<evidence type="ECO:0000256" key="2">
    <source>
        <dbReference type="ARBA" id="ARBA00022475"/>
    </source>
</evidence>
<accession>A0A1F7W7C4</accession>
<organism evidence="10 11">
    <name type="scientific">Candidatus Uhrbacteria bacterium RIFOXYB2_FULL_45_11</name>
    <dbReference type="NCBI Taxonomy" id="1802421"/>
    <lineage>
        <taxon>Bacteria</taxon>
        <taxon>Candidatus Uhriibacteriota</taxon>
    </lineage>
</organism>
<comment type="similarity">
    <text evidence="6">Belongs to the ABC-4 integral membrane protein family.</text>
</comment>
<evidence type="ECO:0000259" key="8">
    <source>
        <dbReference type="Pfam" id="PF02687"/>
    </source>
</evidence>
<name>A0A1F7W7C4_9BACT</name>
<feature type="transmembrane region" description="Helical" evidence="7">
    <location>
        <begin position="280"/>
        <end position="305"/>
    </location>
</feature>
<evidence type="ECO:0000313" key="11">
    <source>
        <dbReference type="Proteomes" id="UP000177331"/>
    </source>
</evidence>
<dbReference type="GO" id="GO:0005886">
    <property type="term" value="C:plasma membrane"/>
    <property type="evidence" value="ECO:0007669"/>
    <property type="project" value="UniProtKB-SubCell"/>
</dbReference>
<evidence type="ECO:0000313" key="10">
    <source>
        <dbReference type="EMBL" id="OGL98703.1"/>
    </source>
</evidence>
<feature type="transmembrane region" description="Helical" evidence="7">
    <location>
        <begin position="23"/>
        <end position="46"/>
    </location>
</feature>
<evidence type="ECO:0000259" key="9">
    <source>
        <dbReference type="Pfam" id="PF12704"/>
    </source>
</evidence>
<dbReference type="STRING" id="1802421.A2318_00280"/>
<evidence type="ECO:0000256" key="3">
    <source>
        <dbReference type="ARBA" id="ARBA00022692"/>
    </source>
</evidence>
<dbReference type="AlphaFoldDB" id="A0A1F7W7C4"/>
<gene>
    <name evidence="10" type="ORF">A2318_00280</name>
</gene>
<dbReference type="InterPro" id="IPR025857">
    <property type="entry name" value="MacB_PCD"/>
</dbReference>
<evidence type="ECO:0000256" key="6">
    <source>
        <dbReference type="ARBA" id="ARBA00038076"/>
    </source>
</evidence>
<feature type="transmembrane region" description="Helical" evidence="7">
    <location>
        <begin position="326"/>
        <end position="359"/>
    </location>
</feature>
<feature type="transmembrane region" description="Helical" evidence="7">
    <location>
        <begin position="371"/>
        <end position="392"/>
    </location>
</feature>
<evidence type="ECO:0000256" key="1">
    <source>
        <dbReference type="ARBA" id="ARBA00004651"/>
    </source>
</evidence>
<feature type="domain" description="ABC3 transporter permease C-terminal" evidence="8">
    <location>
        <begin position="284"/>
        <end position="402"/>
    </location>
</feature>
<protein>
    <recommendedName>
        <fullName evidence="12">Multidrug ABC transporter substrate-binding protein</fullName>
    </recommendedName>
</protein>
<comment type="caution">
    <text evidence="10">The sequence shown here is derived from an EMBL/GenBank/DDBJ whole genome shotgun (WGS) entry which is preliminary data.</text>
</comment>
<dbReference type="Pfam" id="PF12704">
    <property type="entry name" value="MacB_PCD"/>
    <property type="match status" value="1"/>
</dbReference>
<feature type="domain" description="MacB-like periplasmic core" evidence="9">
    <location>
        <begin position="22"/>
        <end position="248"/>
    </location>
</feature>
<evidence type="ECO:0000256" key="4">
    <source>
        <dbReference type="ARBA" id="ARBA00022989"/>
    </source>
</evidence>
<dbReference type="PANTHER" id="PTHR30572:SF4">
    <property type="entry name" value="ABC TRANSPORTER PERMEASE YTRF"/>
    <property type="match status" value="1"/>
</dbReference>
<comment type="subcellular location">
    <subcellularLocation>
        <location evidence="1">Cell membrane</location>
        <topology evidence="1">Multi-pass membrane protein</topology>
    </subcellularLocation>
</comment>
<keyword evidence="5 7" id="KW-0472">Membrane</keyword>
<keyword evidence="2" id="KW-1003">Cell membrane</keyword>
<evidence type="ECO:0000256" key="5">
    <source>
        <dbReference type="ARBA" id="ARBA00023136"/>
    </source>
</evidence>
<keyword evidence="4 7" id="KW-1133">Transmembrane helix</keyword>